<name>A0A543IP97_9ACTN</name>
<dbReference type="Gene3D" id="3.40.630.30">
    <property type="match status" value="1"/>
</dbReference>
<evidence type="ECO:0000313" key="3">
    <source>
        <dbReference type="Proteomes" id="UP000319213"/>
    </source>
</evidence>
<dbReference type="InterPro" id="IPR000182">
    <property type="entry name" value="GNAT_dom"/>
</dbReference>
<accession>A0A543IP97</accession>
<dbReference type="AlphaFoldDB" id="A0A543IP97"/>
<comment type="caution">
    <text evidence="2">The sequence shown here is derived from an EMBL/GenBank/DDBJ whole genome shotgun (WGS) entry which is preliminary data.</text>
</comment>
<gene>
    <name evidence="2" type="ORF">FHX40_4541</name>
</gene>
<protein>
    <submittedName>
        <fullName evidence="2">RimJ/RimL family protein N-acetyltransferase</fullName>
    </submittedName>
</protein>
<proteinExistence type="predicted"/>
<reference evidence="2 3" key="1">
    <citation type="submission" date="2019-06" db="EMBL/GenBank/DDBJ databases">
        <title>Sequencing the genomes of 1000 actinobacteria strains.</title>
        <authorList>
            <person name="Klenk H.-P."/>
        </authorList>
    </citation>
    <scope>NUCLEOTIDE SEQUENCE [LARGE SCALE GENOMIC DNA]</scope>
    <source>
        <strain evidence="2 3">DSM 43186</strain>
    </source>
</reference>
<dbReference type="Proteomes" id="UP000319213">
    <property type="component" value="Unassembled WGS sequence"/>
</dbReference>
<evidence type="ECO:0000259" key="1">
    <source>
        <dbReference type="PROSITE" id="PS51186"/>
    </source>
</evidence>
<dbReference type="SUPFAM" id="SSF55729">
    <property type="entry name" value="Acyl-CoA N-acyltransferases (Nat)"/>
    <property type="match status" value="1"/>
</dbReference>
<dbReference type="PROSITE" id="PS51186">
    <property type="entry name" value="GNAT"/>
    <property type="match status" value="1"/>
</dbReference>
<dbReference type="InterPro" id="IPR051531">
    <property type="entry name" value="N-acetyltransferase"/>
</dbReference>
<dbReference type="PANTHER" id="PTHR43792:SF1">
    <property type="entry name" value="N-ACETYLTRANSFERASE DOMAIN-CONTAINING PROTEIN"/>
    <property type="match status" value="1"/>
</dbReference>
<feature type="domain" description="N-acetyltransferase" evidence="1">
    <location>
        <begin position="7"/>
        <end position="166"/>
    </location>
</feature>
<dbReference type="Pfam" id="PF13302">
    <property type="entry name" value="Acetyltransf_3"/>
    <property type="match status" value="1"/>
</dbReference>
<dbReference type="PANTHER" id="PTHR43792">
    <property type="entry name" value="GNAT FAMILY, PUTATIVE (AFU_ORTHOLOGUE AFUA_3G00765)-RELATED-RELATED"/>
    <property type="match status" value="1"/>
</dbReference>
<dbReference type="GO" id="GO:0016747">
    <property type="term" value="F:acyltransferase activity, transferring groups other than amino-acyl groups"/>
    <property type="evidence" value="ECO:0007669"/>
    <property type="project" value="InterPro"/>
</dbReference>
<dbReference type="EMBL" id="VFPQ01000002">
    <property type="protein sequence ID" value="TQM72404.1"/>
    <property type="molecule type" value="Genomic_DNA"/>
</dbReference>
<keyword evidence="3" id="KW-1185">Reference proteome</keyword>
<sequence>MLTTARLTLPPWHDRYFEDLVRLSGDDRVMRLIGSGPWTRAYTLERHEQALRQWQREGFGLRAILYEGRFAGLVSLSPCTDPAFPAPAREIGWWLAPGLWGRGLATEAALAVRDEAFRLSTAALVARCHPDNRSSERIMRKLGMTFHTPGLDRYGRPCRIYAMPRPDAHRPHCEP</sequence>
<keyword evidence="2" id="KW-0808">Transferase</keyword>
<organism evidence="2 3">
    <name type="scientific">Thermopolyspora flexuosa</name>
    <dbReference type="NCBI Taxonomy" id="103836"/>
    <lineage>
        <taxon>Bacteria</taxon>
        <taxon>Bacillati</taxon>
        <taxon>Actinomycetota</taxon>
        <taxon>Actinomycetes</taxon>
        <taxon>Streptosporangiales</taxon>
        <taxon>Streptosporangiaceae</taxon>
        <taxon>Thermopolyspora</taxon>
    </lineage>
</organism>
<dbReference type="InterPro" id="IPR016181">
    <property type="entry name" value="Acyl_CoA_acyltransferase"/>
</dbReference>
<evidence type="ECO:0000313" key="2">
    <source>
        <dbReference type="EMBL" id="TQM72404.1"/>
    </source>
</evidence>